<evidence type="ECO:0000256" key="1">
    <source>
        <dbReference type="SAM" id="MobiDB-lite"/>
    </source>
</evidence>
<feature type="compositionally biased region" description="Polar residues" evidence="1">
    <location>
        <begin position="18"/>
        <end position="38"/>
    </location>
</feature>
<evidence type="ECO:0000313" key="3">
    <source>
        <dbReference type="Proteomes" id="UP000017836"/>
    </source>
</evidence>
<keyword evidence="3" id="KW-1185">Reference proteome</keyword>
<proteinExistence type="predicted"/>
<dbReference type="EMBL" id="KI397761">
    <property type="protein sequence ID" value="ERM93415.1"/>
    <property type="molecule type" value="Genomic_DNA"/>
</dbReference>
<name>U5CKH7_AMBTC</name>
<dbReference type="Proteomes" id="UP000017836">
    <property type="component" value="Unassembled WGS sequence"/>
</dbReference>
<feature type="compositionally biased region" description="Low complexity" evidence="1">
    <location>
        <begin position="44"/>
        <end position="59"/>
    </location>
</feature>
<dbReference type="AlphaFoldDB" id="U5CKH7"/>
<sequence>MSCAENIFTITPPEPSETLVSDTVAAHSSSPTRFLSDSTDADFPPLSRSPSKSKSPQYPVNGGQVNMQPMVILQRNPNQPVQPNVHAMGTNPNPDFVKPMQPMDINPNSSLMASSWAARVAQTGPVRTSFKFHAPEVVGERIRVKPPPDIAKRGSTRWRDCLVGYFVEKRLAYPEFHCS</sequence>
<reference evidence="3" key="1">
    <citation type="journal article" date="2013" name="Science">
        <title>The Amborella genome and the evolution of flowering plants.</title>
        <authorList>
            <consortium name="Amborella Genome Project"/>
        </authorList>
    </citation>
    <scope>NUCLEOTIDE SEQUENCE [LARGE SCALE GENOMIC DNA]</scope>
</reference>
<organism evidence="2 3">
    <name type="scientific">Amborella trichopoda</name>
    <dbReference type="NCBI Taxonomy" id="13333"/>
    <lineage>
        <taxon>Eukaryota</taxon>
        <taxon>Viridiplantae</taxon>
        <taxon>Streptophyta</taxon>
        <taxon>Embryophyta</taxon>
        <taxon>Tracheophyta</taxon>
        <taxon>Spermatophyta</taxon>
        <taxon>Magnoliopsida</taxon>
        <taxon>Amborellales</taxon>
        <taxon>Amborellaceae</taxon>
        <taxon>Amborella</taxon>
    </lineage>
</organism>
<gene>
    <name evidence="2" type="ORF">AMTR_s04453p00005220</name>
</gene>
<dbReference type="Gramene" id="ERM93415">
    <property type="protein sequence ID" value="ERM93415"/>
    <property type="gene ID" value="AMTR_s04453p00005220"/>
</dbReference>
<accession>U5CKH7</accession>
<evidence type="ECO:0000313" key="2">
    <source>
        <dbReference type="EMBL" id="ERM93415.1"/>
    </source>
</evidence>
<dbReference type="HOGENOM" id="CLU_1505472_0_0_1"/>
<feature type="region of interest" description="Disordered" evidence="1">
    <location>
        <begin position="1"/>
        <end position="64"/>
    </location>
</feature>
<protein>
    <submittedName>
        <fullName evidence="2">Uncharacterized protein</fullName>
    </submittedName>
</protein>